<sequence length="318" mass="35251">MVGLSERTLFCQSYSLLPSTGMRMIVLMPFFAQIPLTFLSGSVFSSCYRATMTAADSSYAYNQAFALNNIGVTMMMQGRFDQAASTLKDSLTLVRMALGRSFGNQAKIEVINSFATEKLRFASSRLSQMTAATFCSSSCENNVNIAAVESNDFQSLQVASSRRSILSSSIYALIIREPCQAQQEQIPESDLELESGIILYNYGLACYLMANGVHQNNDPKNLRRDTYYSMARRSLLMSHATFSRRLFACEDRDGMSDLETSFFVMLSLSCTSKVLKSCNESTKAQEAEEAVEQLWISMEEENLWSLLGCDCVLAAPAA</sequence>
<proteinExistence type="predicted"/>
<name>A0A7S3DNI0_9STRA</name>
<protein>
    <submittedName>
        <fullName evidence="1">Uncharacterized protein</fullName>
    </submittedName>
</protein>
<gene>
    <name evidence="1" type="ORF">APAL1065_LOCUS9774</name>
</gene>
<reference evidence="1" key="1">
    <citation type="submission" date="2021-01" db="EMBL/GenBank/DDBJ databases">
        <authorList>
            <person name="Corre E."/>
            <person name="Pelletier E."/>
            <person name="Niang G."/>
            <person name="Scheremetjew M."/>
            <person name="Finn R."/>
            <person name="Kale V."/>
            <person name="Holt S."/>
            <person name="Cochrane G."/>
            <person name="Meng A."/>
            <person name="Brown T."/>
            <person name="Cohen L."/>
        </authorList>
    </citation>
    <scope>NUCLEOTIDE SEQUENCE</scope>
    <source>
        <strain evidence="1">CCMP125</strain>
    </source>
</reference>
<accession>A0A7S3DNI0</accession>
<organism evidence="1">
    <name type="scientific">Entomoneis paludosa</name>
    <dbReference type="NCBI Taxonomy" id="265537"/>
    <lineage>
        <taxon>Eukaryota</taxon>
        <taxon>Sar</taxon>
        <taxon>Stramenopiles</taxon>
        <taxon>Ochrophyta</taxon>
        <taxon>Bacillariophyta</taxon>
        <taxon>Bacillariophyceae</taxon>
        <taxon>Bacillariophycidae</taxon>
        <taxon>Entomoneidaceae</taxon>
        <taxon>Entomoneis</taxon>
    </lineage>
</organism>
<dbReference type="AlphaFoldDB" id="A0A7S3DNI0"/>
<dbReference type="EMBL" id="HBHT01014628">
    <property type="protein sequence ID" value="CAD9960785.1"/>
    <property type="molecule type" value="Transcribed_RNA"/>
</dbReference>
<evidence type="ECO:0000313" key="1">
    <source>
        <dbReference type="EMBL" id="CAD9960785.1"/>
    </source>
</evidence>